<dbReference type="InterPro" id="IPR010730">
    <property type="entry name" value="HET"/>
</dbReference>
<dbReference type="Pfam" id="PF06985">
    <property type="entry name" value="HET"/>
    <property type="match status" value="1"/>
</dbReference>
<name>A0A6A5X3J7_9PLEO</name>
<dbReference type="OrthoDB" id="2157530at2759"/>
<organism evidence="2 3">
    <name type="scientific">Amniculicola lignicola CBS 123094</name>
    <dbReference type="NCBI Taxonomy" id="1392246"/>
    <lineage>
        <taxon>Eukaryota</taxon>
        <taxon>Fungi</taxon>
        <taxon>Dikarya</taxon>
        <taxon>Ascomycota</taxon>
        <taxon>Pezizomycotina</taxon>
        <taxon>Dothideomycetes</taxon>
        <taxon>Pleosporomycetidae</taxon>
        <taxon>Pleosporales</taxon>
        <taxon>Amniculicolaceae</taxon>
        <taxon>Amniculicola</taxon>
    </lineage>
</organism>
<dbReference type="InterPro" id="IPR052895">
    <property type="entry name" value="HetReg/Transcr_Mod"/>
</dbReference>
<dbReference type="EMBL" id="ML977557">
    <property type="protein sequence ID" value="KAF2007503.1"/>
    <property type="molecule type" value="Genomic_DNA"/>
</dbReference>
<feature type="domain" description="Heterokaryon incompatibility" evidence="1">
    <location>
        <begin position="102"/>
        <end position="279"/>
    </location>
</feature>
<evidence type="ECO:0000313" key="2">
    <source>
        <dbReference type="EMBL" id="KAF2007503.1"/>
    </source>
</evidence>
<evidence type="ECO:0000259" key="1">
    <source>
        <dbReference type="Pfam" id="PF06985"/>
    </source>
</evidence>
<dbReference type="PANTHER" id="PTHR24148:SF82">
    <property type="entry name" value="HETEROKARYON INCOMPATIBILITY DOMAIN-CONTAINING PROTEIN"/>
    <property type="match status" value="1"/>
</dbReference>
<sequence>MPQYRYEPLAEGEIRIIELFPAKSSDDPIVVRVFKSDIFSKTTSKNAKREDLRDVRGEKTLQIPREVDGGGKARGLVVSADDGFMTGPPVDQGEGERPFKIEALSYVWGSEENPIHIHVVANEEPEGLLDFEALTLEAPHRLWAPVTQNLAEALRYVRRPQSRYIWVDALCINQADSQEKTIQVSNMGTVYRMADNVIVWLGLEDELTRRGMEYICYFGQQILLDLGDPISRNFRPRPGAEDITAGLLDKVLELEDYLVRDLIAVTSRPWFRRLWILQEIALARTATVALGTLEEAWDDFSRGFVGIYMKDKQCSSKEEVDLWDKHQGELG</sequence>
<dbReference type="PANTHER" id="PTHR24148">
    <property type="entry name" value="ANKYRIN REPEAT DOMAIN-CONTAINING PROTEIN 39 HOMOLOG-RELATED"/>
    <property type="match status" value="1"/>
</dbReference>
<accession>A0A6A5X3J7</accession>
<gene>
    <name evidence="2" type="ORF">P154DRAFT_614841</name>
</gene>
<reference evidence="2" key="1">
    <citation type="journal article" date="2020" name="Stud. Mycol.">
        <title>101 Dothideomycetes genomes: a test case for predicting lifestyles and emergence of pathogens.</title>
        <authorList>
            <person name="Haridas S."/>
            <person name="Albert R."/>
            <person name="Binder M."/>
            <person name="Bloem J."/>
            <person name="Labutti K."/>
            <person name="Salamov A."/>
            <person name="Andreopoulos B."/>
            <person name="Baker S."/>
            <person name="Barry K."/>
            <person name="Bills G."/>
            <person name="Bluhm B."/>
            <person name="Cannon C."/>
            <person name="Castanera R."/>
            <person name="Culley D."/>
            <person name="Daum C."/>
            <person name="Ezra D."/>
            <person name="Gonzalez J."/>
            <person name="Henrissat B."/>
            <person name="Kuo A."/>
            <person name="Liang C."/>
            <person name="Lipzen A."/>
            <person name="Lutzoni F."/>
            <person name="Magnuson J."/>
            <person name="Mondo S."/>
            <person name="Nolan M."/>
            <person name="Ohm R."/>
            <person name="Pangilinan J."/>
            <person name="Park H.-J."/>
            <person name="Ramirez L."/>
            <person name="Alfaro M."/>
            <person name="Sun H."/>
            <person name="Tritt A."/>
            <person name="Yoshinaga Y."/>
            <person name="Zwiers L.-H."/>
            <person name="Turgeon B."/>
            <person name="Goodwin S."/>
            <person name="Spatafora J."/>
            <person name="Crous P."/>
            <person name="Grigoriev I."/>
        </authorList>
    </citation>
    <scope>NUCLEOTIDE SEQUENCE</scope>
    <source>
        <strain evidence="2">CBS 123094</strain>
    </source>
</reference>
<dbReference type="Proteomes" id="UP000799779">
    <property type="component" value="Unassembled WGS sequence"/>
</dbReference>
<protein>
    <submittedName>
        <fullName evidence="2">HET-domain-containing protein</fullName>
    </submittedName>
</protein>
<proteinExistence type="predicted"/>
<keyword evidence="3" id="KW-1185">Reference proteome</keyword>
<evidence type="ECO:0000313" key="3">
    <source>
        <dbReference type="Proteomes" id="UP000799779"/>
    </source>
</evidence>
<dbReference type="AlphaFoldDB" id="A0A6A5X3J7"/>